<protein>
    <recommendedName>
        <fullName evidence="1">MOSC domain-containing protein</fullName>
    </recommendedName>
</protein>
<reference evidence="2" key="1">
    <citation type="submission" date="2019-08" db="EMBL/GenBank/DDBJ databases">
        <title>The genome of the North American firefly Photinus pyralis.</title>
        <authorList>
            <consortium name="Photinus pyralis genome working group"/>
            <person name="Fallon T.R."/>
            <person name="Sander Lower S.E."/>
            <person name="Weng J.-K."/>
        </authorList>
    </citation>
    <scope>NUCLEOTIDE SEQUENCE</scope>
    <source>
        <strain evidence="2">TRF0915ILg1</strain>
        <tissue evidence="2">Whole body</tissue>
    </source>
</reference>
<dbReference type="Proteomes" id="UP000801492">
    <property type="component" value="Unassembled WGS sequence"/>
</dbReference>
<evidence type="ECO:0000259" key="1">
    <source>
        <dbReference type="PROSITE" id="PS51340"/>
    </source>
</evidence>
<dbReference type="OrthoDB" id="17255at2759"/>
<comment type="caution">
    <text evidence="2">The sequence shown here is derived from an EMBL/GenBank/DDBJ whole genome shotgun (WGS) entry which is preliminary data.</text>
</comment>
<dbReference type="SUPFAM" id="SSF50800">
    <property type="entry name" value="PK beta-barrel domain-like"/>
    <property type="match status" value="1"/>
</dbReference>
<dbReference type="Pfam" id="PF03473">
    <property type="entry name" value="MOSC"/>
    <property type="match status" value="1"/>
</dbReference>
<dbReference type="GO" id="GO:0003824">
    <property type="term" value="F:catalytic activity"/>
    <property type="evidence" value="ECO:0007669"/>
    <property type="project" value="InterPro"/>
</dbReference>
<name>A0A8K0D844_IGNLU</name>
<feature type="domain" description="MOSC" evidence="1">
    <location>
        <begin position="31"/>
        <end position="199"/>
    </location>
</feature>
<dbReference type="PROSITE" id="PS51340">
    <property type="entry name" value="MOSC"/>
    <property type="match status" value="1"/>
</dbReference>
<accession>A0A8K0D844</accession>
<proteinExistence type="predicted"/>
<evidence type="ECO:0000313" key="3">
    <source>
        <dbReference type="Proteomes" id="UP000801492"/>
    </source>
</evidence>
<dbReference type="InterPro" id="IPR011037">
    <property type="entry name" value="Pyrv_Knase-like_insert_dom_sf"/>
</dbReference>
<gene>
    <name evidence="2" type="ORF">ILUMI_07065</name>
</gene>
<sequence>LHKGEKIFSLDCGDEAAKWVSDYILGSNSGLRLGFHDGLHRRNIKNTHKKYLQVHRNLKNEATGMYSDLSSYLLINQASIDELSNRIPEAKISAINFRPNILVEGQNAPPFVEDNWTWVKIGDVILYVARPCTRCVFTTIDPETGVKSATNEPLRTLRTYRMLKDVKNIELDGNLPVMGNNMGLLQGGEISVGDVVYVGST</sequence>
<keyword evidence="3" id="KW-1185">Reference proteome</keyword>
<dbReference type="EMBL" id="VTPC01003046">
    <property type="protein sequence ID" value="KAF2899111.1"/>
    <property type="molecule type" value="Genomic_DNA"/>
</dbReference>
<dbReference type="GO" id="GO:0030170">
    <property type="term" value="F:pyridoxal phosphate binding"/>
    <property type="evidence" value="ECO:0007669"/>
    <property type="project" value="InterPro"/>
</dbReference>
<organism evidence="2 3">
    <name type="scientific">Ignelater luminosus</name>
    <name type="common">Cucubano</name>
    <name type="synonym">Pyrophorus luminosus</name>
    <dbReference type="NCBI Taxonomy" id="2038154"/>
    <lineage>
        <taxon>Eukaryota</taxon>
        <taxon>Metazoa</taxon>
        <taxon>Ecdysozoa</taxon>
        <taxon>Arthropoda</taxon>
        <taxon>Hexapoda</taxon>
        <taxon>Insecta</taxon>
        <taxon>Pterygota</taxon>
        <taxon>Neoptera</taxon>
        <taxon>Endopterygota</taxon>
        <taxon>Coleoptera</taxon>
        <taxon>Polyphaga</taxon>
        <taxon>Elateriformia</taxon>
        <taxon>Elateroidea</taxon>
        <taxon>Elateridae</taxon>
        <taxon>Agrypninae</taxon>
        <taxon>Pyrophorini</taxon>
        <taxon>Ignelater</taxon>
    </lineage>
</organism>
<dbReference type="InterPro" id="IPR005302">
    <property type="entry name" value="MoCF_Sase_C"/>
</dbReference>
<dbReference type="GO" id="GO:0030151">
    <property type="term" value="F:molybdenum ion binding"/>
    <property type="evidence" value="ECO:0007669"/>
    <property type="project" value="InterPro"/>
</dbReference>
<dbReference type="AlphaFoldDB" id="A0A8K0D844"/>
<feature type="non-terminal residue" evidence="2">
    <location>
        <position position="201"/>
    </location>
</feature>
<dbReference type="PANTHER" id="PTHR14237:SF19">
    <property type="entry name" value="MITOCHONDRIAL AMIDOXIME REDUCING COMPONENT 1"/>
    <property type="match status" value="1"/>
</dbReference>
<evidence type="ECO:0000313" key="2">
    <source>
        <dbReference type="EMBL" id="KAF2899111.1"/>
    </source>
</evidence>
<dbReference type="PANTHER" id="PTHR14237">
    <property type="entry name" value="MOLYBDOPTERIN COFACTOR SULFURASE MOSC"/>
    <property type="match status" value="1"/>
</dbReference>